<name>A0A855M6Q1_9GAMM</name>
<dbReference type="Gene3D" id="3.10.20.310">
    <property type="entry name" value="membrane protein fhac"/>
    <property type="match status" value="1"/>
</dbReference>
<comment type="caution">
    <text evidence="3">The sequence shown here is derived from an EMBL/GenBank/DDBJ whole genome shotgun (WGS) entry which is preliminary data.</text>
</comment>
<reference evidence="2 4" key="2">
    <citation type="submission" date="2024-03" db="EMBL/GenBank/DDBJ databases">
        <title>Analysis of soft rot Pectobacteriaceae population diversity in US potato growing regions between 2016 and 2022.</title>
        <authorList>
            <person name="Ma X."/>
            <person name="Zhang X."/>
            <person name="Stodghill P."/>
            <person name="Rioux R."/>
            <person name="Babler B."/>
            <person name="Shrestha S."/>
            <person name="Babler B."/>
            <person name="Rivedal H."/>
            <person name="Frost K."/>
            <person name="Hao J."/>
            <person name="Secor G."/>
            <person name="Swingle B."/>
        </authorList>
    </citation>
    <scope>NUCLEOTIDE SEQUENCE [LARGE SCALE GENOMIC DNA]</scope>
    <source>
        <strain evidence="2 4">UMSS2</strain>
    </source>
</reference>
<keyword evidence="4" id="KW-1185">Reference proteome</keyword>
<dbReference type="EMBL" id="PDVW01000055">
    <property type="protein sequence ID" value="POY47990.1"/>
    <property type="molecule type" value="Genomic_DNA"/>
</dbReference>
<feature type="domain" description="Polypeptide-transport-associated ShlB-type" evidence="1">
    <location>
        <begin position="73"/>
        <end position="129"/>
    </location>
</feature>
<dbReference type="EMBL" id="JBBBON010000003">
    <property type="protein sequence ID" value="MEI7101555.1"/>
    <property type="molecule type" value="Genomic_DNA"/>
</dbReference>
<evidence type="ECO:0000313" key="4">
    <source>
        <dbReference type="Proteomes" id="UP001313132"/>
    </source>
</evidence>
<proteinExistence type="predicted"/>
<evidence type="ECO:0000313" key="2">
    <source>
        <dbReference type="EMBL" id="MEI7101555.1"/>
    </source>
</evidence>
<evidence type="ECO:0000259" key="1">
    <source>
        <dbReference type="Pfam" id="PF08479"/>
    </source>
</evidence>
<gene>
    <name evidence="3" type="ORF">F131LOC_04277</name>
    <name evidence="2" type="ORF">WCT63_03775</name>
</gene>
<organism evidence="3">
    <name type="scientific">Pectobacterium versatile</name>
    <dbReference type="NCBI Taxonomy" id="2488639"/>
    <lineage>
        <taxon>Bacteria</taxon>
        <taxon>Pseudomonadati</taxon>
        <taxon>Pseudomonadota</taxon>
        <taxon>Gammaproteobacteria</taxon>
        <taxon>Enterobacterales</taxon>
        <taxon>Pectobacteriaceae</taxon>
        <taxon>Pectobacterium</taxon>
    </lineage>
</organism>
<evidence type="ECO:0000313" key="3">
    <source>
        <dbReference type="EMBL" id="POY47990.1"/>
    </source>
</evidence>
<dbReference type="InterPro" id="IPR013686">
    <property type="entry name" value="Polypept-transport_assoc_ShlB"/>
</dbReference>
<dbReference type="AlphaFoldDB" id="A0A855M6Q1"/>
<reference evidence="3" key="1">
    <citation type="submission" date="2017-12" db="EMBL/GenBank/DDBJ databases">
        <title>First report on the novel genomospecies/subspecies of Pectobacterium carotovorum in Russia.</title>
        <authorList>
            <person name="Shirshikov F.V."/>
            <person name="Miroshnikov K."/>
            <person name="Toshakov S.V."/>
            <person name="Kabanova A.P."/>
            <person name="Barannik A.P."/>
            <person name="Shneider M."/>
            <person name="Ignatov A.N."/>
            <person name="Miroshnikov K.A."/>
        </authorList>
    </citation>
    <scope>NUCLEOTIDE SEQUENCE [LARGE SCALE GENOMIC DNA]</scope>
    <source>
        <strain evidence="3">F131</strain>
    </source>
</reference>
<dbReference type="Pfam" id="PF08479">
    <property type="entry name" value="POTRA_2"/>
    <property type="match status" value="1"/>
</dbReference>
<protein>
    <submittedName>
        <fullName evidence="3">Hemolysin activator protein</fullName>
    </submittedName>
    <submittedName>
        <fullName evidence="2">POTRA domain-containing protein</fullName>
    </submittedName>
</protein>
<accession>A0A855M6Q1</accession>
<dbReference type="Proteomes" id="UP001313132">
    <property type="component" value="Unassembled WGS sequence"/>
</dbReference>
<sequence length="131" mass="15139">MRGFFRLFVIVPGLFYYTVFSAPLNPADRNDIQQRQAEVIEQSWQQRDALLQLNQPQATINPHGESDVGQGFSAKSINYHNRSLLHEKDKNKLSKRHINCFLNVNNINQLIHDVGNWYIERGYITSLAIPS</sequence>